<dbReference type="SUPFAM" id="SSF143120">
    <property type="entry name" value="YefM-like"/>
    <property type="match status" value="1"/>
</dbReference>
<organism evidence="4 5">
    <name type="scientific">Tectimicrobiota bacterium</name>
    <dbReference type="NCBI Taxonomy" id="2528274"/>
    <lineage>
        <taxon>Bacteria</taxon>
        <taxon>Pseudomonadati</taxon>
        <taxon>Nitrospinota/Tectimicrobiota group</taxon>
        <taxon>Candidatus Tectimicrobiota</taxon>
    </lineage>
</organism>
<dbReference type="Gene3D" id="3.40.1620.10">
    <property type="entry name" value="YefM-like domain"/>
    <property type="match status" value="1"/>
</dbReference>
<comment type="similarity">
    <text evidence="1 2">Belongs to the phD/YefM antitoxin family.</text>
</comment>
<evidence type="ECO:0000256" key="3">
    <source>
        <dbReference type="SAM" id="MobiDB-lite"/>
    </source>
</evidence>
<dbReference type="Proteomes" id="UP000741360">
    <property type="component" value="Unassembled WGS sequence"/>
</dbReference>
<dbReference type="AlphaFoldDB" id="A0A932GP34"/>
<evidence type="ECO:0000313" key="5">
    <source>
        <dbReference type="Proteomes" id="UP000741360"/>
    </source>
</evidence>
<evidence type="ECO:0000313" key="4">
    <source>
        <dbReference type="EMBL" id="MBI3014721.1"/>
    </source>
</evidence>
<dbReference type="Pfam" id="PF02604">
    <property type="entry name" value="PhdYeFM_antitox"/>
    <property type="match status" value="1"/>
</dbReference>
<comment type="caution">
    <text evidence="4">The sequence shown here is derived from an EMBL/GenBank/DDBJ whole genome shotgun (WGS) entry which is preliminary data.</text>
</comment>
<dbReference type="InterPro" id="IPR036165">
    <property type="entry name" value="YefM-like_sf"/>
</dbReference>
<evidence type="ECO:0000256" key="2">
    <source>
        <dbReference type="RuleBase" id="RU362080"/>
    </source>
</evidence>
<dbReference type="EMBL" id="JACPSX010000118">
    <property type="protein sequence ID" value="MBI3014721.1"/>
    <property type="molecule type" value="Genomic_DNA"/>
</dbReference>
<gene>
    <name evidence="4" type="ORF">HYY65_06625</name>
</gene>
<name>A0A932GP34_UNCTE</name>
<comment type="function">
    <text evidence="2">Antitoxin component of a type II toxin-antitoxin (TA) system.</text>
</comment>
<reference evidence="4" key="1">
    <citation type="submission" date="2020-07" db="EMBL/GenBank/DDBJ databases">
        <title>Huge and variable diversity of episymbiotic CPR bacteria and DPANN archaea in groundwater ecosystems.</title>
        <authorList>
            <person name="He C.Y."/>
            <person name="Keren R."/>
            <person name="Whittaker M."/>
            <person name="Farag I.F."/>
            <person name="Doudna J."/>
            <person name="Cate J.H.D."/>
            <person name="Banfield J.F."/>
        </authorList>
    </citation>
    <scope>NUCLEOTIDE SEQUENCE</scope>
    <source>
        <strain evidence="4">NC_groundwater_717_Ag_S-0.2um_59_8</strain>
    </source>
</reference>
<dbReference type="InterPro" id="IPR051416">
    <property type="entry name" value="phD-YefM_TA_antitoxins"/>
</dbReference>
<protein>
    <recommendedName>
        <fullName evidence="2">Antitoxin</fullName>
    </recommendedName>
</protein>
<dbReference type="InterPro" id="IPR006442">
    <property type="entry name" value="Antitoxin_Phd/YefM"/>
</dbReference>
<proteinExistence type="inferred from homology"/>
<sequence length="92" mass="10156">MRIGLREANQQFSKAMKAVKTGDEVVLTERGKPIAVIKPLKKSDKGETVFQRLETAGLLRAATKSLPLPSWTPRPLKGAPLSKTLREERDSS</sequence>
<dbReference type="PANTHER" id="PTHR35377">
    <property type="entry name" value="ANTITOXIN VAPB49-RELATED-RELATED"/>
    <property type="match status" value="1"/>
</dbReference>
<evidence type="ECO:0000256" key="1">
    <source>
        <dbReference type="ARBA" id="ARBA00009981"/>
    </source>
</evidence>
<accession>A0A932GP34</accession>
<feature type="region of interest" description="Disordered" evidence="3">
    <location>
        <begin position="67"/>
        <end position="92"/>
    </location>
</feature>
<dbReference type="NCBIfam" id="TIGR01552">
    <property type="entry name" value="phd_fam"/>
    <property type="match status" value="1"/>
</dbReference>